<dbReference type="GO" id="GO:0005634">
    <property type="term" value="C:nucleus"/>
    <property type="evidence" value="ECO:0007669"/>
    <property type="project" value="TreeGrafter"/>
</dbReference>
<evidence type="ECO:0000256" key="1">
    <source>
        <dbReference type="ARBA" id="ARBA00022884"/>
    </source>
</evidence>
<sequence>MSSSNQKSSVQPRNGGITFGKPARGVYNDASTTYATSNFTRSSHRTNQTFSYTKPSYLSKPPVNASANISVNGLKRRYEPENTGNDTLPKRSKYSTNSIVSSVVPQVILRKGCTVELHGIPKWMNTIAQLDSHFSEYGRIMDIKVCYQADPRAATVTFSNHAEASVAQRSTNMGFTNGSWSFKAPYSATVPYTSHRRGSYKMPPVDMAKHKFIRREENKVDDLQKRKQELLEQYSKQLKALKDIVTKCGPNDPARGEKLNMIRRLMSSMESVQGSVSIAGVRDQVKVHTEGKSKVSDISIGQKDKASIVHMSPPNNQLSAGESKVPTDKEQRLNSVCSPIKEGDDNIEAPQEKCFPKLSAKLDVVDVHVSSKSGNNSSGSSGTIRDNSSPRVDKTANIKQLDIGQATAKNTLDYSALDYEYEYPDLSGDWE</sequence>
<feature type="compositionally biased region" description="Polar residues" evidence="3">
    <location>
        <begin position="1"/>
        <end position="12"/>
    </location>
</feature>
<evidence type="ECO:0008006" key="6">
    <source>
        <dbReference type="Google" id="ProtNLM"/>
    </source>
</evidence>
<dbReference type="InterPro" id="IPR035979">
    <property type="entry name" value="RBD_domain_sf"/>
</dbReference>
<accession>A0A7R8UHW0</accession>
<dbReference type="SUPFAM" id="SSF54928">
    <property type="entry name" value="RNA-binding domain, RBD"/>
    <property type="match status" value="1"/>
</dbReference>
<gene>
    <name evidence="4" type="ORF">HERILL_LOCUS4299</name>
</gene>
<dbReference type="EMBL" id="LR899010">
    <property type="protein sequence ID" value="CAD7081178.1"/>
    <property type="molecule type" value="Genomic_DNA"/>
</dbReference>
<feature type="compositionally biased region" description="Low complexity" evidence="3">
    <location>
        <begin position="370"/>
        <end position="382"/>
    </location>
</feature>
<dbReference type="PANTHER" id="PTHR14398:SF0">
    <property type="entry name" value="ZINC FINGER PROTEIN SWM"/>
    <property type="match status" value="1"/>
</dbReference>
<keyword evidence="1" id="KW-0694">RNA-binding</keyword>
<keyword evidence="2" id="KW-0175">Coiled coil</keyword>
<dbReference type="InterPro" id="IPR045137">
    <property type="entry name" value="RBM26/27"/>
</dbReference>
<organism evidence="4 5">
    <name type="scientific">Hermetia illucens</name>
    <name type="common">Black soldier fly</name>
    <dbReference type="NCBI Taxonomy" id="343691"/>
    <lineage>
        <taxon>Eukaryota</taxon>
        <taxon>Metazoa</taxon>
        <taxon>Ecdysozoa</taxon>
        <taxon>Arthropoda</taxon>
        <taxon>Hexapoda</taxon>
        <taxon>Insecta</taxon>
        <taxon>Pterygota</taxon>
        <taxon>Neoptera</taxon>
        <taxon>Endopterygota</taxon>
        <taxon>Diptera</taxon>
        <taxon>Brachycera</taxon>
        <taxon>Stratiomyomorpha</taxon>
        <taxon>Stratiomyidae</taxon>
        <taxon>Hermetiinae</taxon>
        <taxon>Hermetia</taxon>
    </lineage>
</organism>
<feature type="region of interest" description="Disordered" evidence="3">
    <location>
        <begin position="1"/>
        <end position="27"/>
    </location>
</feature>
<evidence type="ECO:0000256" key="3">
    <source>
        <dbReference type="SAM" id="MobiDB-lite"/>
    </source>
</evidence>
<dbReference type="GO" id="GO:0003723">
    <property type="term" value="F:RNA binding"/>
    <property type="evidence" value="ECO:0007669"/>
    <property type="project" value="UniProtKB-KW"/>
</dbReference>
<dbReference type="Proteomes" id="UP000594454">
    <property type="component" value="Chromosome 2"/>
</dbReference>
<proteinExistence type="predicted"/>
<protein>
    <recommendedName>
        <fullName evidence="6">RRM domain-containing protein</fullName>
    </recommendedName>
</protein>
<dbReference type="OrthoDB" id="443401at2759"/>
<feature type="region of interest" description="Disordered" evidence="3">
    <location>
        <begin position="312"/>
        <end position="332"/>
    </location>
</feature>
<keyword evidence="5" id="KW-1185">Reference proteome</keyword>
<evidence type="ECO:0000313" key="5">
    <source>
        <dbReference type="Proteomes" id="UP000594454"/>
    </source>
</evidence>
<feature type="region of interest" description="Disordered" evidence="3">
    <location>
        <begin position="370"/>
        <end position="398"/>
    </location>
</feature>
<dbReference type="AlphaFoldDB" id="A0A7R8UHW0"/>
<reference evidence="4 5" key="1">
    <citation type="submission" date="2020-11" db="EMBL/GenBank/DDBJ databases">
        <authorList>
            <person name="Wallbank WR R."/>
            <person name="Pardo Diaz C."/>
            <person name="Kozak K."/>
            <person name="Martin S."/>
            <person name="Jiggins C."/>
            <person name="Moest M."/>
            <person name="Warren A I."/>
            <person name="Generalovic N T."/>
            <person name="Byers J.R.P. K."/>
            <person name="Montejo-Kovacevich G."/>
            <person name="Yen C E."/>
        </authorList>
    </citation>
    <scope>NUCLEOTIDE SEQUENCE [LARGE SCALE GENOMIC DNA]</scope>
</reference>
<evidence type="ECO:0000256" key="2">
    <source>
        <dbReference type="SAM" id="Coils"/>
    </source>
</evidence>
<dbReference type="InParanoid" id="A0A7R8UHW0"/>
<name>A0A7R8UHW0_HERIL</name>
<feature type="coiled-coil region" evidence="2">
    <location>
        <begin position="213"/>
        <end position="244"/>
    </location>
</feature>
<dbReference type="PANTHER" id="PTHR14398">
    <property type="entry name" value="RNA RECOGNITION RRM/RNP DOMAIN"/>
    <property type="match status" value="1"/>
</dbReference>
<evidence type="ECO:0000313" key="4">
    <source>
        <dbReference type="EMBL" id="CAD7081178.1"/>
    </source>
</evidence>
<dbReference type="InterPro" id="IPR012677">
    <property type="entry name" value="Nucleotide-bd_a/b_plait_sf"/>
</dbReference>
<dbReference type="Gene3D" id="3.30.70.330">
    <property type="match status" value="1"/>
</dbReference>